<proteinExistence type="predicted"/>
<dbReference type="GO" id="GO:0016787">
    <property type="term" value="F:hydrolase activity"/>
    <property type="evidence" value="ECO:0007669"/>
    <property type="project" value="InterPro"/>
</dbReference>
<comment type="caution">
    <text evidence="2">The sequence shown here is derived from an EMBL/GenBank/DDBJ whole genome shotgun (WGS) entry which is preliminary data.</text>
</comment>
<dbReference type="SUPFAM" id="SSF56300">
    <property type="entry name" value="Metallo-dependent phosphatases"/>
    <property type="match status" value="1"/>
</dbReference>
<evidence type="ECO:0000313" key="2">
    <source>
        <dbReference type="EMBL" id="GAF80795.1"/>
    </source>
</evidence>
<feature type="non-terminal residue" evidence="2">
    <location>
        <position position="205"/>
    </location>
</feature>
<dbReference type="CDD" id="cd00838">
    <property type="entry name" value="MPP_superfamily"/>
    <property type="match status" value="1"/>
</dbReference>
<accession>X0TXD6</accession>
<name>X0TXD6_9ZZZZ</name>
<dbReference type="InterPro" id="IPR029052">
    <property type="entry name" value="Metallo-depent_PP-like"/>
</dbReference>
<dbReference type="InterPro" id="IPR004843">
    <property type="entry name" value="Calcineurin-like_PHP"/>
</dbReference>
<sequence>MKRYSKEEIRVIYRMKANGGTADEISTVLAGLGFVRTKKQITNWLHDRKKRAECKSRYADVVNESRPWLLFGDLHAPYHHEEAIPFLNAVKTRYNPRSRVYCAGDLFDFHSMSRHVTELDSPSPQYEYEKALEFVAELTALFPEGVHILGNHDRIPQRQMKSVGVSEMVLKSRKEMYGLPEGWEIEELYAIIPETGTLIEHGVGS</sequence>
<organism evidence="2">
    <name type="scientific">marine sediment metagenome</name>
    <dbReference type="NCBI Taxonomy" id="412755"/>
    <lineage>
        <taxon>unclassified sequences</taxon>
        <taxon>metagenomes</taxon>
        <taxon>ecological metagenomes</taxon>
    </lineage>
</organism>
<evidence type="ECO:0000259" key="1">
    <source>
        <dbReference type="Pfam" id="PF00149"/>
    </source>
</evidence>
<dbReference type="AlphaFoldDB" id="X0TXD6"/>
<feature type="domain" description="Calcineurin-like phosphoesterase" evidence="1">
    <location>
        <begin position="69"/>
        <end position="165"/>
    </location>
</feature>
<reference evidence="2" key="1">
    <citation type="journal article" date="2014" name="Front. Microbiol.">
        <title>High frequency of phylogenetically diverse reductive dehalogenase-homologous genes in deep subseafloor sedimentary metagenomes.</title>
        <authorList>
            <person name="Kawai M."/>
            <person name="Futagami T."/>
            <person name="Toyoda A."/>
            <person name="Takaki Y."/>
            <person name="Nishi S."/>
            <person name="Hori S."/>
            <person name="Arai W."/>
            <person name="Tsubouchi T."/>
            <person name="Morono Y."/>
            <person name="Uchiyama I."/>
            <person name="Ito T."/>
            <person name="Fujiyama A."/>
            <person name="Inagaki F."/>
            <person name="Takami H."/>
        </authorList>
    </citation>
    <scope>NUCLEOTIDE SEQUENCE</scope>
    <source>
        <strain evidence="2">Expedition CK06-06</strain>
    </source>
</reference>
<gene>
    <name evidence="2" type="ORF">S01H1_06394</name>
</gene>
<dbReference type="Gene3D" id="3.60.21.10">
    <property type="match status" value="1"/>
</dbReference>
<dbReference type="EMBL" id="BARS01003305">
    <property type="protein sequence ID" value="GAF80795.1"/>
    <property type="molecule type" value="Genomic_DNA"/>
</dbReference>
<protein>
    <recommendedName>
        <fullName evidence="1">Calcineurin-like phosphoesterase domain-containing protein</fullName>
    </recommendedName>
</protein>
<dbReference type="Pfam" id="PF00149">
    <property type="entry name" value="Metallophos"/>
    <property type="match status" value="1"/>
</dbReference>